<dbReference type="PANTHER" id="PTHR30501:SF2">
    <property type="entry name" value="UPF0597 PROTEIN YHAM"/>
    <property type="match status" value="1"/>
</dbReference>
<comment type="caution">
    <text evidence="3">The sequence shown here is derived from an EMBL/GenBank/DDBJ whole genome shotgun (WGS) entry which is preliminary data.</text>
</comment>
<sequence length="427" mass="45051">MSLTAEKCQKYSQILKEELVPALGCTEPTCVAYVSAKARQVLGMEPDGITIESSGNIIKNVKGAVVPNTGNLRGIEAAAVVGVFGGDADRELEVLTDVKPEDLERAVEAAKQGFCKVKLLETPANLHVIATVTAEGGHYASVEIVHTHTNIVRIEKDGEILFSKPFDPNDFNQSLTDRSCLNVKDILEYADTADLSAVAPILERQIECNTKISKEGLTHPYGACVGSTLLKYYGDDVKVRARAAAAAGSDARMSGCILPVVINSGSGNQGMTVSLPVIVYAKELGVSHEKLLRALALSNLLATHQKTAIGRLSAYCGAVSAACGAGAAITYLCGGTYEQICLTLVNSLGNVSGMVCDGAKPSCAAKIASAVDAAIMGHCMAMDHKMFEPGEGLISDDIESTIHNIGRLGHDGMRETDHEILEMMVGE</sequence>
<dbReference type="PANTHER" id="PTHR30501">
    <property type="entry name" value="UPF0597 PROTEIN YHAM"/>
    <property type="match status" value="1"/>
</dbReference>
<evidence type="ECO:0000313" key="3">
    <source>
        <dbReference type="EMBL" id="HIR56973.1"/>
    </source>
</evidence>
<reference evidence="3" key="1">
    <citation type="submission" date="2020-10" db="EMBL/GenBank/DDBJ databases">
        <authorList>
            <person name="Gilroy R."/>
        </authorList>
    </citation>
    <scope>NUCLEOTIDE SEQUENCE</scope>
    <source>
        <strain evidence="3">ChiSjej1B19-7085</strain>
    </source>
</reference>
<evidence type="ECO:0000259" key="2">
    <source>
        <dbReference type="Pfam" id="PF03313"/>
    </source>
</evidence>
<dbReference type="HAMAP" id="MF_01845">
    <property type="entry name" value="UPF0597"/>
    <property type="match status" value="1"/>
</dbReference>
<dbReference type="GO" id="GO:0080146">
    <property type="term" value="F:L-cysteine desulfhydrase activity"/>
    <property type="evidence" value="ECO:0007669"/>
    <property type="project" value="TreeGrafter"/>
</dbReference>
<dbReference type="InterPro" id="IPR005130">
    <property type="entry name" value="Ser_deHydtase-like_asu"/>
</dbReference>
<evidence type="ECO:0000256" key="1">
    <source>
        <dbReference type="HAMAP-Rule" id="MF_01845"/>
    </source>
</evidence>
<feature type="domain" description="Serine dehydratase-like alpha subunit" evidence="2">
    <location>
        <begin position="91"/>
        <end position="422"/>
    </location>
</feature>
<gene>
    <name evidence="3" type="ORF">IAA54_04835</name>
</gene>
<protein>
    <recommendedName>
        <fullName evidence="1">UPF0597 protein IAA54_04835</fullName>
    </recommendedName>
</protein>
<dbReference type="Pfam" id="PF03313">
    <property type="entry name" value="SDH_alpha"/>
    <property type="match status" value="1"/>
</dbReference>
<proteinExistence type="inferred from homology"/>
<organism evidence="3 4">
    <name type="scientific">Candidatus Gallacutalibacter pullicola</name>
    <dbReference type="NCBI Taxonomy" id="2840830"/>
    <lineage>
        <taxon>Bacteria</taxon>
        <taxon>Bacillati</taxon>
        <taxon>Bacillota</taxon>
        <taxon>Clostridia</taxon>
        <taxon>Eubacteriales</taxon>
        <taxon>Candidatus Gallacutalibacter</taxon>
    </lineage>
</organism>
<reference evidence="3" key="2">
    <citation type="journal article" date="2021" name="PeerJ">
        <title>Extensive microbial diversity within the chicken gut microbiome revealed by metagenomics and culture.</title>
        <authorList>
            <person name="Gilroy R."/>
            <person name="Ravi A."/>
            <person name="Getino M."/>
            <person name="Pursley I."/>
            <person name="Horton D.L."/>
            <person name="Alikhan N.F."/>
            <person name="Baker D."/>
            <person name="Gharbi K."/>
            <person name="Hall N."/>
            <person name="Watson M."/>
            <person name="Adriaenssens E.M."/>
            <person name="Foster-Nyarko E."/>
            <person name="Jarju S."/>
            <person name="Secka A."/>
            <person name="Antonio M."/>
            <person name="Oren A."/>
            <person name="Chaudhuri R.R."/>
            <person name="La Ragione R."/>
            <person name="Hildebrand F."/>
            <person name="Pallen M.J."/>
        </authorList>
    </citation>
    <scope>NUCLEOTIDE SEQUENCE</scope>
    <source>
        <strain evidence="3">ChiSjej1B19-7085</strain>
    </source>
</reference>
<dbReference type="InterPro" id="IPR021144">
    <property type="entry name" value="UPF0597"/>
</dbReference>
<accession>A0A9D1DQ48</accession>
<comment type="similarity">
    <text evidence="1">Belongs to the UPF0597 family.</text>
</comment>
<dbReference type="PIRSF" id="PIRSF006054">
    <property type="entry name" value="UCP006054"/>
    <property type="match status" value="1"/>
</dbReference>
<dbReference type="EMBL" id="DVHF01000054">
    <property type="protein sequence ID" value="HIR56973.1"/>
    <property type="molecule type" value="Genomic_DNA"/>
</dbReference>
<dbReference type="AlphaFoldDB" id="A0A9D1DQ48"/>
<evidence type="ECO:0000313" key="4">
    <source>
        <dbReference type="Proteomes" id="UP000886785"/>
    </source>
</evidence>
<dbReference type="GO" id="GO:0019450">
    <property type="term" value="P:L-cysteine catabolic process to pyruvate"/>
    <property type="evidence" value="ECO:0007669"/>
    <property type="project" value="TreeGrafter"/>
</dbReference>
<name>A0A9D1DQ48_9FIRM</name>
<dbReference type="Proteomes" id="UP000886785">
    <property type="component" value="Unassembled WGS sequence"/>
</dbReference>